<feature type="compositionally biased region" description="Polar residues" evidence="1">
    <location>
        <begin position="386"/>
        <end position="397"/>
    </location>
</feature>
<dbReference type="Pfam" id="PF06920">
    <property type="entry name" value="DHR-2_Lobe_A"/>
    <property type="match status" value="1"/>
</dbReference>
<evidence type="ECO:0000313" key="3">
    <source>
        <dbReference type="EMBL" id="KAG7374663.1"/>
    </source>
</evidence>
<feature type="compositionally biased region" description="Basic and acidic residues" evidence="1">
    <location>
        <begin position="316"/>
        <end position="325"/>
    </location>
</feature>
<feature type="compositionally biased region" description="Polar residues" evidence="1">
    <location>
        <begin position="138"/>
        <end position="152"/>
    </location>
</feature>
<sequence length="2641" mass="296281">MYRNSSTSDREKSSHTKRSKSRDHESVIPQQQPAIGDDTKFQKYVEEHKQQQQPPDDLQIQTANTHSNSDQGLIYAVPTVDTLGTDEGTLLRIYQQKPRLQTLDEDDRVRNGPVSITLASTTAISQGYESITADAHNKTSQQQQLLPPTNIQNRRRPRPPNNNNNTIKTFDREFQHLEDVMTVTARNIPVAERSAFDKKLPAYYGNKKTSPSWQHWQVLQKLKSVKQVQQLAFSPSVGPAADIFWDEELDEREEQEESVNSPQTRRLQRRDGRYRSINPVNATIAGLPKTPPLLSNKKHRLPMRSDVGFPNATDEEVQRKQREIQQETEWEEASPRLIVLVTSDDLGTAVQAETEIQDGQGLPGMPWAGKDLILAKERNHRHFSKRQQQVAASNSNKNNRDEKGNTLTHMLAPPLDAIPSKSLGWRPRPFHDRPPGMTYTLVSPLAVDFAIGKIEPLICSLTLYSLKMGKASEEFYFPAGDWREKLQLDSLLRESPDREAAQLLTELWQHRKQKAIFAHSAAMMGGDDSDLHIVLQVYKVAHVDPATAYWAKGSDAEFTSSHLSSSDKKTWRKKLKRHFQKEDKKTSSSPVGVADESDIEMAHLRSNAAFEAFGTQLTSLLCFGITPLYPEGTDSTSRNNIWPKGQVQQGMNMYAAPGYSETHDDFLNRLRAVAGYPMDDSIEYLSAGKDGLAAFGVEDSSTASDSVADMTSPERKMGSIRKFISPRKATKKNVGQPSQKSHILYMDTPLIPGSVALFSSCLGSDFLQSMLCTPPELIDKVSLRKPKGCITGATALDSQEVKLPRILVDASADSAIMIDPSKTASNVVSGPDSARRSDLIRMPNNKPAEHLDTSEFREVLFLPPRAERNYECDYLHADNRSMLNLLYLYPRRIAYRPKDATKVKQCDGKRFTIRIRLVQNLSTANQSGIVESSNRVLDSFHNPAPWCGANLLSAVFTRIPGGNNQKVQHFKDEAREGIPFRDEYKMKLPDILDSSYFLQFTLFSVDYNNGQFEDTTATTVPDISSRSSSDDECGMTLHPIGETTIPLCSSSIRDPKSGAKAATVIPNAIHRLRLGDFQFQIESRLISAVHVSDPAIAAALRDFPLVGDMPSRNRSNTEKLEELVLVTSRSVVSRPLSAANGEPRFDQVSFLSLFAGASGGSIAAHFQPLLLLHLSNLIRRSHDRDGTTSDRFLSENLLSLMVLFRRLKIFFRSNGISSRSFEYFVKNTVDLFDEEMIHGTAHLKDDETETQEFDADLPTPFSNYESLNDEPSDGGAIRRRKRHSVSSNIDLRISRTFSPTDTSRIPFFRKAYGATKTDRMKLEAEIDAETGHFTTLFDDDETVITLATTTRKAGAREAEGQLSEARKSLEVKNSVLSPTMELLENSSPSANSVTQTPDNSHGIDFQRSLSELALGQRMKSAAQVMLAPCVTPGLSNVFLCKISPRATSSVGNSGKLIGTSQVSKMQNHTTEEICHRIVLSGSDLDDDDARKENSDLYFHTPFGLFRGPWDAEKVEFSIPFDLSHKRNFPISQYSYLYESILTLWLQAWVGHLRKIGGPSAEGIFKEFADEGDGARFFLYHSQMEVLLSFILKSLSLRHARLAKRANNVALRLILDDAHSHVLVSFFEMVGLGLMGQAVAELRNSGEDFTLAATMRKCDVVIDFFIGLCAMLHPAHLEVFVRTFLKTLRNCEADDISSRQHEFFEWNKCSLHRAKCSRQLRLRTIEKLAVVNNFVAINFPPRFADDFPLTKSRMTNWTEQYGNDISNAESNPPTPAKMIPDDGLLPRQGWLASLLTNESLSICAISCEAVVAEAMAHIETQDMACKSDVERIALENRPTASLNRDDLLMFQSIAIHAITTVHELLLRRHAMDRRFQKDSSRGRIAALFLQPVFEKSLAGVRWMARMESTHKVRSIWLLCFVYILQEAPESLIREAIRTYSDPRDGRIHRFIRLLRLSSSTFQSFIDQERHCMFPLEIDKAVSPWLLQESFNTVCATTIRVVEESVGPTSYVPNEQRKMIHGILDLLLHVLTTPQSCVTHLRAIGGAIQALEKFGVQMFLEITGLHLQHWIRVVLGLMNSTALSVRSIAVDFVISLLGSLFELSGNIDDVTMIFATVLPEVAAREIALCCVSGLVTLQEDAEMSLWPLRRSFADIEDANPLDDERVDPQLSPILGTFCRASQAIIDGVLIEMRLRGDNCVVAGTKIPSQNRRSHVFDADEESLYEAANFFLPETSPIQRTRWLMSLKALHEEKGQWVEAAECLIASAMTMASAIPHLKEVWRPSRFPLWYDARRSLWLSTVGETQGNPEQGNAQVMTFAGSFLEPEWLIQLQGKGCAVSRLQQLDFATLCTLLTSMCKEAAFMFAQEESVEVHAYLRLESLLKVLMNIMAAREINAAKSLKGTKMAEITHRKNLATELVALRKVTDSLTGDLAAMAEKLSQHRRISRQGDPLYRCQRLYFVRLHFFGKKPKRFQESTTLPTFLDWDKDCICRIPKAVVDSVLSSTHIDSDRLELAMCTAFLKLVRDTLLEDLDSQLLMFHVGPNCPIPKNGETLNTSDVTHISVCFVQPIDPRTAPGNATVEREDVSLQQSRRFRYRTGSSGQSSNHTLVELTVATAFPSPLSRQRSLLTHEYFASVPSSSQK</sequence>
<comment type="caution">
    <text evidence="3">The sequence shown here is derived from an EMBL/GenBank/DDBJ whole genome shotgun (WGS) entry which is preliminary data.</text>
</comment>
<dbReference type="GO" id="GO:0005085">
    <property type="term" value="F:guanyl-nucleotide exchange factor activity"/>
    <property type="evidence" value="ECO:0007669"/>
    <property type="project" value="InterPro"/>
</dbReference>
<evidence type="ECO:0000313" key="4">
    <source>
        <dbReference type="Proteomes" id="UP000693970"/>
    </source>
</evidence>
<accession>A0A9K3M5T0</accession>
<dbReference type="PANTHER" id="PTHR23317:SF76">
    <property type="entry name" value="LD20667P"/>
    <property type="match status" value="1"/>
</dbReference>
<dbReference type="EMBL" id="JAGRRH010000001">
    <property type="protein sequence ID" value="KAG7374663.1"/>
    <property type="molecule type" value="Genomic_DNA"/>
</dbReference>
<evidence type="ECO:0000259" key="2">
    <source>
        <dbReference type="Pfam" id="PF06920"/>
    </source>
</evidence>
<proteinExistence type="predicted"/>
<dbReference type="InterPro" id="IPR026791">
    <property type="entry name" value="DOCK"/>
</dbReference>
<dbReference type="OrthoDB" id="47328at2759"/>
<feature type="region of interest" description="Disordered" evidence="1">
    <location>
        <begin position="251"/>
        <end position="274"/>
    </location>
</feature>
<dbReference type="PANTHER" id="PTHR23317">
    <property type="entry name" value="DEDICATOR OF CYTOKINESIS DOCK"/>
    <property type="match status" value="1"/>
</dbReference>
<dbReference type="Proteomes" id="UP000693970">
    <property type="component" value="Unassembled WGS sequence"/>
</dbReference>
<feature type="region of interest" description="Disordered" evidence="1">
    <location>
        <begin position="575"/>
        <end position="594"/>
    </location>
</feature>
<protein>
    <submittedName>
        <fullName evidence="3">Dock homology region 2 domain containing protein</fullName>
    </submittedName>
</protein>
<evidence type="ECO:0000256" key="1">
    <source>
        <dbReference type="SAM" id="MobiDB-lite"/>
    </source>
</evidence>
<dbReference type="GO" id="GO:0007264">
    <property type="term" value="P:small GTPase-mediated signal transduction"/>
    <property type="evidence" value="ECO:0007669"/>
    <property type="project" value="InterPro"/>
</dbReference>
<gene>
    <name evidence="3" type="ORF">IV203_013758</name>
</gene>
<organism evidence="3 4">
    <name type="scientific">Nitzschia inconspicua</name>
    <dbReference type="NCBI Taxonomy" id="303405"/>
    <lineage>
        <taxon>Eukaryota</taxon>
        <taxon>Sar</taxon>
        <taxon>Stramenopiles</taxon>
        <taxon>Ochrophyta</taxon>
        <taxon>Bacillariophyta</taxon>
        <taxon>Bacillariophyceae</taxon>
        <taxon>Bacillariophycidae</taxon>
        <taxon>Bacillariales</taxon>
        <taxon>Bacillariaceae</taxon>
        <taxon>Nitzschia</taxon>
    </lineage>
</organism>
<name>A0A9K3M5T0_9STRA</name>
<feature type="region of interest" description="Disordered" evidence="1">
    <location>
        <begin position="383"/>
        <end position="412"/>
    </location>
</feature>
<reference evidence="3" key="2">
    <citation type="submission" date="2021-04" db="EMBL/GenBank/DDBJ databases">
        <authorList>
            <person name="Podell S."/>
        </authorList>
    </citation>
    <scope>NUCLEOTIDE SEQUENCE</scope>
    <source>
        <strain evidence="3">Hildebrandi</strain>
    </source>
</reference>
<keyword evidence="4" id="KW-1185">Reference proteome</keyword>
<dbReference type="InterPro" id="IPR046769">
    <property type="entry name" value="DOCKER_Lobe_A"/>
</dbReference>
<feature type="region of interest" description="Disordered" evidence="1">
    <location>
        <begin position="1"/>
        <end position="39"/>
    </location>
</feature>
<feature type="region of interest" description="Disordered" evidence="1">
    <location>
        <begin position="136"/>
        <end position="166"/>
    </location>
</feature>
<feature type="domain" description="DOCKER Lobe A" evidence="2">
    <location>
        <begin position="2222"/>
        <end position="2282"/>
    </location>
</feature>
<reference evidence="3" key="1">
    <citation type="journal article" date="2021" name="Sci. Rep.">
        <title>Diploid genomic architecture of Nitzschia inconspicua, an elite biomass production diatom.</title>
        <authorList>
            <person name="Oliver A."/>
            <person name="Podell S."/>
            <person name="Pinowska A."/>
            <person name="Traller J.C."/>
            <person name="Smith S.R."/>
            <person name="McClure R."/>
            <person name="Beliaev A."/>
            <person name="Bohutskyi P."/>
            <person name="Hill E.A."/>
            <person name="Rabines A."/>
            <person name="Zheng H."/>
            <person name="Allen L.Z."/>
            <person name="Kuo A."/>
            <person name="Grigoriev I.V."/>
            <person name="Allen A.E."/>
            <person name="Hazlebeck D."/>
            <person name="Allen E.E."/>
        </authorList>
    </citation>
    <scope>NUCLEOTIDE SEQUENCE</scope>
    <source>
        <strain evidence="3">Hildebrandi</strain>
    </source>
</reference>
<feature type="region of interest" description="Disordered" evidence="1">
    <location>
        <begin position="305"/>
        <end position="331"/>
    </location>
</feature>